<evidence type="ECO:0000313" key="3">
    <source>
        <dbReference type="Proteomes" id="UP000482295"/>
    </source>
</evidence>
<feature type="transmembrane region" description="Helical" evidence="1">
    <location>
        <begin position="55"/>
        <end position="75"/>
    </location>
</feature>
<organism evidence="2 3">
    <name type="scientific">Prevotella vespertina</name>
    <dbReference type="NCBI Taxonomy" id="2608404"/>
    <lineage>
        <taxon>Bacteria</taxon>
        <taxon>Pseudomonadati</taxon>
        <taxon>Bacteroidota</taxon>
        <taxon>Bacteroidia</taxon>
        <taxon>Bacteroidales</taxon>
        <taxon>Prevotellaceae</taxon>
        <taxon>Prevotella</taxon>
    </lineage>
</organism>
<keyword evidence="1" id="KW-0812">Transmembrane</keyword>
<dbReference type="EMBL" id="VVIQ01000010">
    <property type="protein sequence ID" value="MUL28533.1"/>
    <property type="molecule type" value="Genomic_DNA"/>
</dbReference>
<keyword evidence="1" id="KW-0472">Membrane</keyword>
<dbReference type="AlphaFoldDB" id="A0A7C9LBI1"/>
<protein>
    <recommendedName>
        <fullName evidence="4">Mechanosensitive ion channel protein MscS</fullName>
    </recommendedName>
</protein>
<accession>A0A7C9LBI1</accession>
<evidence type="ECO:0000256" key="1">
    <source>
        <dbReference type="SAM" id="Phobius"/>
    </source>
</evidence>
<reference evidence="2 3" key="1">
    <citation type="submission" date="2019-09" db="EMBL/GenBank/DDBJ databases">
        <title>Prevotella A2879 sp. nov., isolated from an abscess of a patient.</title>
        <authorList>
            <person name="Buhl M."/>
            <person name="Oberhettinger P."/>
        </authorList>
    </citation>
    <scope>NUCLEOTIDE SEQUENCE [LARGE SCALE GENOMIC DNA]</scope>
    <source>
        <strain evidence="2 3">A2879</strain>
    </source>
</reference>
<dbReference type="RefSeq" id="WP_155716415.1">
    <property type="nucleotide sequence ID" value="NZ_VVIQ01000010.1"/>
</dbReference>
<name>A0A7C9LBI1_9BACT</name>
<sequence>MEIQNSTARRLDHRLHRQEPKDRFLPIRQKLNIIFMLGAIVGVAVYFLSESTTTGIIIILAAMVFKIIECILRFIR</sequence>
<feature type="transmembrane region" description="Helical" evidence="1">
    <location>
        <begin position="31"/>
        <end position="49"/>
    </location>
</feature>
<dbReference type="Proteomes" id="UP000482295">
    <property type="component" value="Unassembled WGS sequence"/>
</dbReference>
<comment type="caution">
    <text evidence="2">The sequence shown here is derived from an EMBL/GenBank/DDBJ whole genome shotgun (WGS) entry which is preliminary data.</text>
</comment>
<proteinExistence type="predicted"/>
<keyword evidence="3" id="KW-1185">Reference proteome</keyword>
<evidence type="ECO:0000313" key="2">
    <source>
        <dbReference type="EMBL" id="MUL28533.1"/>
    </source>
</evidence>
<evidence type="ECO:0008006" key="4">
    <source>
        <dbReference type="Google" id="ProtNLM"/>
    </source>
</evidence>
<keyword evidence="1" id="KW-1133">Transmembrane helix</keyword>
<gene>
    <name evidence="2" type="ORF">F0475_09530</name>
</gene>